<feature type="transmembrane region" description="Helical" evidence="1">
    <location>
        <begin position="39"/>
        <end position="59"/>
    </location>
</feature>
<gene>
    <name evidence="3" type="ORF">SAMN04489726_1217</name>
</gene>
<dbReference type="Pfam" id="PF03779">
    <property type="entry name" value="SPW"/>
    <property type="match status" value="1"/>
</dbReference>
<keyword evidence="1" id="KW-1133">Transmembrane helix</keyword>
<name>A0A1G9SJC6_ALLAB</name>
<organism evidence="3 4">
    <name type="scientific">Allokutzneria albata</name>
    <name type="common">Kibdelosporangium albatum</name>
    <dbReference type="NCBI Taxonomy" id="211114"/>
    <lineage>
        <taxon>Bacteria</taxon>
        <taxon>Bacillati</taxon>
        <taxon>Actinomycetota</taxon>
        <taxon>Actinomycetes</taxon>
        <taxon>Pseudonocardiales</taxon>
        <taxon>Pseudonocardiaceae</taxon>
        <taxon>Allokutzneria</taxon>
    </lineage>
</organism>
<sequence>MTDMRSRPWTRVQDWLALAAGVLLALSPLWVTVGTTGRWAMVFIGAAIGVLALVALAVPDAYIDEWAMAAAGVVALVAPWLFSYSGNNAATWTSWIVGAVVIGSALMALPASRAAYRQHHAA</sequence>
<keyword evidence="1" id="KW-0812">Transmembrane</keyword>
<dbReference type="STRING" id="211114.SAMN04489726_1217"/>
<accession>A0A1G9SJC6</accession>
<evidence type="ECO:0000259" key="2">
    <source>
        <dbReference type="Pfam" id="PF03779"/>
    </source>
</evidence>
<evidence type="ECO:0000313" key="4">
    <source>
        <dbReference type="Proteomes" id="UP000183376"/>
    </source>
</evidence>
<dbReference type="EMBL" id="LT629701">
    <property type="protein sequence ID" value="SDM35511.1"/>
    <property type="molecule type" value="Genomic_DNA"/>
</dbReference>
<keyword evidence="1" id="KW-0472">Membrane</keyword>
<reference evidence="3 4" key="1">
    <citation type="submission" date="2016-10" db="EMBL/GenBank/DDBJ databases">
        <authorList>
            <person name="de Groot N.N."/>
        </authorList>
    </citation>
    <scope>NUCLEOTIDE SEQUENCE [LARGE SCALE GENOMIC DNA]</scope>
    <source>
        <strain evidence="3 4">DSM 44149</strain>
    </source>
</reference>
<feature type="transmembrane region" description="Helical" evidence="1">
    <location>
        <begin position="12"/>
        <end position="33"/>
    </location>
</feature>
<keyword evidence="4" id="KW-1185">Reference proteome</keyword>
<feature type="domain" description="SPW repeat-containing integral membrane" evidence="2">
    <location>
        <begin position="12"/>
        <end position="105"/>
    </location>
</feature>
<dbReference type="InterPro" id="IPR005530">
    <property type="entry name" value="SPW"/>
</dbReference>
<dbReference type="AlphaFoldDB" id="A0A1G9SJC6"/>
<evidence type="ECO:0000313" key="3">
    <source>
        <dbReference type="EMBL" id="SDM35511.1"/>
    </source>
</evidence>
<protein>
    <submittedName>
        <fullName evidence="3">SPW repeat-containing protein</fullName>
    </submittedName>
</protein>
<proteinExistence type="predicted"/>
<evidence type="ECO:0000256" key="1">
    <source>
        <dbReference type="SAM" id="Phobius"/>
    </source>
</evidence>
<feature type="transmembrane region" description="Helical" evidence="1">
    <location>
        <begin position="89"/>
        <end position="109"/>
    </location>
</feature>
<dbReference type="Proteomes" id="UP000183376">
    <property type="component" value="Chromosome I"/>
</dbReference>